<name>A0ABN1U003_9ACTN</name>
<dbReference type="EMBL" id="BAAALD010000079">
    <property type="protein sequence ID" value="GAA1110590.1"/>
    <property type="molecule type" value="Genomic_DNA"/>
</dbReference>
<evidence type="ECO:0000256" key="1">
    <source>
        <dbReference type="SAM" id="MobiDB-lite"/>
    </source>
</evidence>
<organism evidence="2 3">
    <name type="scientific">Kitasatospora arboriphila</name>
    <dbReference type="NCBI Taxonomy" id="258052"/>
    <lineage>
        <taxon>Bacteria</taxon>
        <taxon>Bacillati</taxon>
        <taxon>Actinomycetota</taxon>
        <taxon>Actinomycetes</taxon>
        <taxon>Kitasatosporales</taxon>
        <taxon>Streptomycetaceae</taxon>
        <taxon>Kitasatospora</taxon>
    </lineage>
</organism>
<reference evidence="2 3" key="1">
    <citation type="journal article" date="2019" name="Int. J. Syst. Evol. Microbiol.">
        <title>The Global Catalogue of Microorganisms (GCM) 10K type strain sequencing project: providing services to taxonomists for standard genome sequencing and annotation.</title>
        <authorList>
            <consortium name="The Broad Institute Genomics Platform"/>
            <consortium name="The Broad Institute Genome Sequencing Center for Infectious Disease"/>
            <person name="Wu L."/>
            <person name="Ma J."/>
        </authorList>
    </citation>
    <scope>NUCLEOTIDE SEQUENCE [LARGE SCALE GENOMIC DNA]</scope>
    <source>
        <strain evidence="2 3">JCM 13002</strain>
    </source>
</reference>
<evidence type="ECO:0008006" key="4">
    <source>
        <dbReference type="Google" id="ProtNLM"/>
    </source>
</evidence>
<comment type="caution">
    <text evidence="2">The sequence shown here is derived from an EMBL/GenBank/DDBJ whole genome shotgun (WGS) entry which is preliminary data.</text>
</comment>
<dbReference type="RefSeq" id="WP_344626838.1">
    <property type="nucleotide sequence ID" value="NZ_BAAALD010000079.1"/>
</dbReference>
<gene>
    <name evidence="2" type="ORF">GCM10009663_60070</name>
</gene>
<protein>
    <recommendedName>
        <fullName evidence="4">Cellulose-binding protein</fullName>
    </recommendedName>
</protein>
<sequence length="396" mass="42602">MSDAVSQHGFTVARRGYAMEQVDATLRALTADRDEAWERLSVLGAGLREMEKRLGEILRAKEDAPEPDYGRLSAQAGALMLIAENEAAAVRDNAARDAEQARADAEQAGRAAARAAETHSATVRGEAEQAARATEDRSRAEAESILDQAEQDARTTHDTATADAARTRVAAAEAEERAEDKLAELRRRSDEMFAEAEARADAEEAKITSGAERRLREAEQHREDILAEIRAIEGAAQKRAEDLLAAARRKADNIRSNSESDQSDFAARHAEMQERLDTVKQTLAELTGAALGSIEPGSRPAALEAAAKEANEPELTLDLLLKKPLPAAEAPAVEAEPATVPEEAAAEVRTEAAEQAAPVENAAEEPGAEPKIVPKIVIVDDGIDHDTRPNRVTRRG</sequence>
<feature type="compositionally biased region" description="Basic and acidic residues" evidence="1">
    <location>
        <begin position="93"/>
        <end position="107"/>
    </location>
</feature>
<feature type="compositionally biased region" description="Basic and acidic residues" evidence="1">
    <location>
        <begin position="125"/>
        <end position="142"/>
    </location>
</feature>
<accession>A0ABN1U003</accession>
<dbReference type="Proteomes" id="UP001499987">
    <property type="component" value="Unassembled WGS sequence"/>
</dbReference>
<feature type="region of interest" description="Disordered" evidence="1">
    <location>
        <begin position="93"/>
        <end position="162"/>
    </location>
</feature>
<feature type="region of interest" description="Disordered" evidence="1">
    <location>
        <begin position="330"/>
        <end position="373"/>
    </location>
</feature>
<evidence type="ECO:0000313" key="3">
    <source>
        <dbReference type="Proteomes" id="UP001499987"/>
    </source>
</evidence>
<feature type="compositionally biased region" description="Low complexity" evidence="1">
    <location>
        <begin position="330"/>
        <end position="343"/>
    </location>
</feature>
<proteinExistence type="predicted"/>
<keyword evidence="3" id="KW-1185">Reference proteome</keyword>
<evidence type="ECO:0000313" key="2">
    <source>
        <dbReference type="EMBL" id="GAA1110590.1"/>
    </source>
</evidence>